<dbReference type="PANTHER" id="PTHR38471:SF2">
    <property type="entry name" value="FOUR HELIX BUNDLE PROTEIN"/>
    <property type="match status" value="1"/>
</dbReference>
<dbReference type="NCBIfam" id="TIGR02436">
    <property type="entry name" value="four helix bundle protein"/>
    <property type="match status" value="1"/>
</dbReference>
<reference evidence="1 2" key="1">
    <citation type="journal article" date="2015" name="Nature">
        <title>rRNA introns, odd ribosomes, and small enigmatic genomes across a large radiation of phyla.</title>
        <authorList>
            <person name="Brown C.T."/>
            <person name="Hug L.A."/>
            <person name="Thomas B.C."/>
            <person name="Sharon I."/>
            <person name="Castelle C.J."/>
            <person name="Singh A."/>
            <person name="Wilkins M.J."/>
            <person name="Williams K.H."/>
            <person name="Banfield J.F."/>
        </authorList>
    </citation>
    <scope>NUCLEOTIDE SEQUENCE [LARGE SCALE GENOMIC DNA]</scope>
</reference>
<dbReference type="PANTHER" id="PTHR38471">
    <property type="entry name" value="FOUR HELIX BUNDLE PROTEIN"/>
    <property type="match status" value="1"/>
</dbReference>
<protein>
    <recommendedName>
        <fullName evidence="3">Four helix bundle protein</fullName>
    </recommendedName>
</protein>
<dbReference type="PATRIC" id="fig|1618357.3.peg.990"/>
<sequence>MSKNYDLEERTAKFGMDVIRLCKLLPLNEITRPLINQLIRSATSIGANYMEANGADSKKDFKAKIAICRKEAKEVMHWLRMMAEAVPEKAGELRLHGKEAHELSLIFGAIGRK</sequence>
<proteinExistence type="predicted"/>
<dbReference type="Proteomes" id="UP000034607">
    <property type="component" value="Unassembled WGS sequence"/>
</dbReference>
<comment type="caution">
    <text evidence="1">The sequence shown here is derived from an EMBL/GenBank/DDBJ whole genome shotgun (WGS) entry which is preliminary data.</text>
</comment>
<evidence type="ECO:0008006" key="3">
    <source>
        <dbReference type="Google" id="ProtNLM"/>
    </source>
</evidence>
<dbReference type="Gene3D" id="1.20.1440.60">
    <property type="entry name" value="23S rRNA-intervening sequence"/>
    <property type="match status" value="1"/>
</dbReference>
<accession>A0A0G1TLF2</accession>
<organism evidence="1 2">
    <name type="scientific">Candidatus Amesbacteria bacterium GW2011_GWA2_47_11</name>
    <dbReference type="NCBI Taxonomy" id="1618357"/>
    <lineage>
        <taxon>Bacteria</taxon>
        <taxon>Candidatus Amesiibacteriota</taxon>
    </lineage>
</organism>
<dbReference type="PIRSF" id="PIRSF035652">
    <property type="entry name" value="CHP02436"/>
    <property type="match status" value="1"/>
</dbReference>
<dbReference type="Pfam" id="PF05635">
    <property type="entry name" value="23S_rRNA_IVP"/>
    <property type="match status" value="1"/>
</dbReference>
<evidence type="ECO:0000313" key="2">
    <source>
        <dbReference type="Proteomes" id="UP000034607"/>
    </source>
</evidence>
<dbReference type="EMBL" id="LCNM01000028">
    <property type="protein sequence ID" value="KKU55018.1"/>
    <property type="molecule type" value="Genomic_DNA"/>
</dbReference>
<evidence type="ECO:0000313" key="1">
    <source>
        <dbReference type="EMBL" id="KKU55018.1"/>
    </source>
</evidence>
<dbReference type="SUPFAM" id="SSF158446">
    <property type="entry name" value="IVS-encoded protein-like"/>
    <property type="match status" value="1"/>
</dbReference>
<name>A0A0G1TLF2_9BACT</name>
<dbReference type="InterPro" id="IPR036583">
    <property type="entry name" value="23S_rRNA_IVS_sf"/>
</dbReference>
<dbReference type="InterPro" id="IPR012657">
    <property type="entry name" value="23S_rRNA-intervening_sequence"/>
</dbReference>
<dbReference type="AlphaFoldDB" id="A0A0G1TLF2"/>
<gene>
    <name evidence="1" type="ORF">UX78_C0028G0013</name>
</gene>